<dbReference type="CDD" id="cd10917">
    <property type="entry name" value="CE4_NodB_like_6s_7s"/>
    <property type="match status" value="1"/>
</dbReference>
<dbReference type="RefSeq" id="WP_276091864.1">
    <property type="nucleotide sequence ID" value="NZ_JARJBC010000001.1"/>
</dbReference>
<organism evidence="4 5">
    <name type="scientific">Streptomyces silvisoli</name>
    <dbReference type="NCBI Taxonomy" id="3034235"/>
    <lineage>
        <taxon>Bacteria</taxon>
        <taxon>Bacillati</taxon>
        <taxon>Actinomycetota</taxon>
        <taxon>Actinomycetes</taxon>
        <taxon>Kitasatosporales</taxon>
        <taxon>Streptomycetaceae</taxon>
        <taxon>Streptomyces</taxon>
    </lineage>
</organism>
<dbReference type="Proteomes" id="UP001216579">
    <property type="component" value="Unassembled WGS sequence"/>
</dbReference>
<feature type="transmembrane region" description="Helical" evidence="2">
    <location>
        <begin position="9"/>
        <end position="27"/>
    </location>
</feature>
<feature type="domain" description="NodB homology" evidence="3">
    <location>
        <begin position="70"/>
        <end position="251"/>
    </location>
</feature>
<evidence type="ECO:0000256" key="1">
    <source>
        <dbReference type="SAM" id="MobiDB-lite"/>
    </source>
</evidence>
<keyword evidence="2" id="KW-0812">Transmembrane</keyword>
<dbReference type="InterPro" id="IPR011330">
    <property type="entry name" value="Glyco_hydro/deAcase_b/a-brl"/>
</dbReference>
<protein>
    <submittedName>
        <fullName evidence="4">Polysaccharide deacetylase family protein</fullName>
    </submittedName>
</protein>
<dbReference type="Gene3D" id="3.20.20.370">
    <property type="entry name" value="Glycoside hydrolase/deacetylase"/>
    <property type="match status" value="1"/>
</dbReference>
<proteinExistence type="predicted"/>
<dbReference type="InterPro" id="IPR050248">
    <property type="entry name" value="Polysacc_deacetylase_ArnD"/>
</dbReference>
<feature type="region of interest" description="Disordered" evidence="1">
    <location>
        <begin position="38"/>
        <end position="61"/>
    </location>
</feature>
<keyword evidence="5" id="KW-1185">Reference proteome</keyword>
<dbReference type="InterPro" id="IPR002509">
    <property type="entry name" value="NODB_dom"/>
</dbReference>
<keyword evidence="2" id="KW-1133">Transmembrane helix</keyword>
<keyword evidence="2" id="KW-0472">Membrane</keyword>
<comment type="caution">
    <text evidence="4">The sequence shown here is derived from an EMBL/GenBank/DDBJ whole genome shotgun (WGS) entry which is preliminary data.</text>
</comment>
<dbReference type="EMBL" id="JARJBC010000001">
    <property type="protein sequence ID" value="MDF3288006.1"/>
    <property type="molecule type" value="Genomic_DNA"/>
</dbReference>
<evidence type="ECO:0000313" key="4">
    <source>
        <dbReference type="EMBL" id="MDF3288006.1"/>
    </source>
</evidence>
<dbReference type="PROSITE" id="PS51677">
    <property type="entry name" value="NODB"/>
    <property type="match status" value="1"/>
</dbReference>
<reference evidence="4 5" key="1">
    <citation type="submission" date="2023-03" db="EMBL/GenBank/DDBJ databases">
        <title>Draft genome sequence of Streptomyces sp. RB6PN23 isolated from peat swamp forest in Thailand.</title>
        <authorList>
            <person name="Klaysubun C."/>
            <person name="Duangmal K."/>
        </authorList>
    </citation>
    <scope>NUCLEOTIDE SEQUENCE [LARGE SCALE GENOMIC DNA]</scope>
    <source>
        <strain evidence="4 5">RB6PN23</strain>
    </source>
</reference>
<sequence>MTVSVPRRAVLYTSGLVMAAVGGWGLLVDPPWRHTVAGGRSRSRFPTPGPAQSEDGDVRGPQYHVDAGPKTIAITFDDGPDPRYTPFILDELRRHHVTATFCMIGEHAARHPDLVARVVDEGHALANHTWSHPNLRHLRPAQIRDQIEKAADAIESASRGNRPGLFRAPFGTFTPAVLSACSEYDLRPLAWSVDPRDWSRPGSARIAATVLDRTRTGAIIINHDGGGDRSQTLAAVRTYLPRLIAAGYRFTTPFSGADDSDGE</sequence>
<gene>
    <name evidence="4" type="ORF">P3G67_01905</name>
</gene>
<evidence type="ECO:0000313" key="5">
    <source>
        <dbReference type="Proteomes" id="UP001216579"/>
    </source>
</evidence>
<evidence type="ECO:0000256" key="2">
    <source>
        <dbReference type="SAM" id="Phobius"/>
    </source>
</evidence>
<dbReference type="PANTHER" id="PTHR10587">
    <property type="entry name" value="GLYCOSYL TRANSFERASE-RELATED"/>
    <property type="match status" value="1"/>
</dbReference>
<evidence type="ECO:0000259" key="3">
    <source>
        <dbReference type="PROSITE" id="PS51677"/>
    </source>
</evidence>
<accession>A0ABT5ZEB2</accession>
<name>A0ABT5ZEB2_9ACTN</name>
<dbReference type="SUPFAM" id="SSF88713">
    <property type="entry name" value="Glycoside hydrolase/deacetylase"/>
    <property type="match status" value="1"/>
</dbReference>
<dbReference type="Pfam" id="PF01522">
    <property type="entry name" value="Polysacc_deac_1"/>
    <property type="match status" value="1"/>
</dbReference>